<evidence type="ECO:0000256" key="1">
    <source>
        <dbReference type="SAM" id="MobiDB-lite"/>
    </source>
</evidence>
<dbReference type="AlphaFoldDB" id="A0A2T7NRU3"/>
<dbReference type="Proteomes" id="UP000245119">
    <property type="component" value="Linkage Group LG10"/>
</dbReference>
<keyword evidence="3" id="KW-1185">Reference proteome</keyword>
<name>A0A2T7NRU3_POMCA</name>
<gene>
    <name evidence="2" type="ORF">C0Q70_17170</name>
</gene>
<evidence type="ECO:0000313" key="3">
    <source>
        <dbReference type="Proteomes" id="UP000245119"/>
    </source>
</evidence>
<reference evidence="2 3" key="1">
    <citation type="submission" date="2018-04" db="EMBL/GenBank/DDBJ databases">
        <title>The genome of golden apple snail Pomacea canaliculata provides insight into stress tolerance and invasive adaptation.</title>
        <authorList>
            <person name="Liu C."/>
            <person name="Liu B."/>
            <person name="Ren Y."/>
            <person name="Zhang Y."/>
            <person name="Wang H."/>
            <person name="Li S."/>
            <person name="Jiang F."/>
            <person name="Yin L."/>
            <person name="Zhang G."/>
            <person name="Qian W."/>
            <person name="Fan W."/>
        </authorList>
    </citation>
    <scope>NUCLEOTIDE SEQUENCE [LARGE SCALE GENOMIC DNA]</scope>
    <source>
        <strain evidence="2">SZHN2017</strain>
        <tissue evidence="2">Muscle</tissue>
    </source>
</reference>
<feature type="region of interest" description="Disordered" evidence="1">
    <location>
        <begin position="25"/>
        <end position="56"/>
    </location>
</feature>
<proteinExistence type="predicted"/>
<organism evidence="2 3">
    <name type="scientific">Pomacea canaliculata</name>
    <name type="common">Golden apple snail</name>
    <dbReference type="NCBI Taxonomy" id="400727"/>
    <lineage>
        <taxon>Eukaryota</taxon>
        <taxon>Metazoa</taxon>
        <taxon>Spiralia</taxon>
        <taxon>Lophotrochozoa</taxon>
        <taxon>Mollusca</taxon>
        <taxon>Gastropoda</taxon>
        <taxon>Caenogastropoda</taxon>
        <taxon>Architaenioglossa</taxon>
        <taxon>Ampullarioidea</taxon>
        <taxon>Ampullariidae</taxon>
        <taxon>Pomacea</taxon>
    </lineage>
</organism>
<evidence type="ECO:0000313" key="2">
    <source>
        <dbReference type="EMBL" id="PVD23895.1"/>
    </source>
</evidence>
<sequence>MPARAADGGVRFQPHSRNFTACSQNEAGRMEAPSGATGTTTVSDAADDVRVSQNTQPSINVSQWRIPRVQKDNVPTIHWNQVDRHSHRLETMAMTLPPSPSLDYSGRVYNHHVISRDCVPGSQAHKCCTDGF</sequence>
<protein>
    <submittedName>
        <fullName evidence="2">Uncharacterized protein</fullName>
    </submittedName>
</protein>
<comment type="caution">
    <text evidence="2">The sequence shown here is derived from an EMBL/GenBank/DDBJ whole genome shotgun (WGS) entry which is preliminary data.</text>
</comment>
<accession>A0A2T7NRU3</accession>
<dbReference type="EMBL" id="PZQS01000010">
    <property type="protein sequence ID" value="PVD23895.1"/>
    <property type="molecule type" value="Genomic_DNA"/>
</dbReference>